<keyword evidence="3" id="KW-1185">Reference proteome</keyword>
<dbReference type="Pfam" id="PF18759">
    <property type="entry name" value="Plavaka"/>
    <property type="match status" value="1"/>
</dbReference>
<dbReference type="AlphaFoldDB" id="A0A8H6LUQ8"/>
<dbReference type="EMBL" id="JACGCI010000118">
    <property type="protein sequence ID" value="KAF6744588.1"/>
    <property type="molecule type" value="Genomic_DNA"/>
</dbReference>
<gene>
    <name evidence="2" type="ORF">DFP72DRAFT_1078429</name>
</gene>
<feature type="compositionally biased region" description="Pro residues" evidence="1">
    <location>
        <begin position="135"/>
        <end position="146"/>
    </location>
</feature>
<sequence length="1022" mass="115447">MPRAAPTGGKKRRAPARREKCPICEKELSVQGLSTHVRACRAHFLLDPPALAQGRGEFVPQALQDHLRGSSSSQSRAHPYADAAVSRDARKHSSLGGQGRTLPSSLGRAVPEVAISARADRSSNSEDLFSTSFHPPSPPPPPPPSTPSTSRSTTPESPAADEIKVESHPSSNLPVKFFAYEAYNSLLPTPPATVHEQSGKPDWAPFRTKADFKLAEFMQNRRFKKGDIDALLELFRETGTKSGELTLVDSKDVEDLWKAAVLMHDSSLKKRTFVVPYKNSEIEYDIWMRDLWDWCLELLHDPFHVRAMHWHAQRLYRHNGQEFERFINEPWTADDWWDIQSALPANGFPFMIILYADKTKLSTMGTQKGYPVYARCANFTADLRNGKGLAAGRLVGWLPIVPELAEESGKRGFVDFKRVVWHSGFQELLATIKMYSKTGFPVRCGDGIERLIFPIILILSADYEEQCMMAAIRGVNSSFPCPTCLVPLAEMADMTKTHDIRISSEMQNVYLSVKGGPRAAQESALKAKGLRNVENVFWDLEYTDVYRAISWDRLHAYHGGLFSDHLLEQVLEILDSDDRNQSSLFESQLAAFPRWRDLNHFTEIAQFREFTDGRKYEDLSKQIIYASHNVLAGPSSGQAERGYALLRLIRCYLDLDLLASLRNHSESTLAMGQEALNAWDHELKEYRKVWGLKSWEFPKAHTHQHLFNDIRKKGVTRNSNTKTFETMHGTQKDAYDRTNFKNIDPQIAKLNAFDHACFLIRQKIDRSAALAAELKAQAESQQDLNGRQVPDTVGDTSTPTHLVAGSPIDGVCVSELAQHFPHEYADVFRDISKKISSRLAAELGHAVLIPGTTRVSVYRYVKVDYASYENSETATDFLRMNQSFHGRQRYDFGLFSIYGGNYIIGQLIAVLGVHVNDIEYLVAIILPCDEPLTGGTAQERRERTAQKHRDRALGFHRVRRRPRKQDSVAVLARTLVRRALMVPDFGDSLHNDEFLVVDVVDADMWLRMKSISGLISHRRSDL</sequence>
<feature type="region of interest" description="Disordered" evidence="1">
    <location>
        <begin position="65"/>
        <end position="168"/>
    </location>
</feature>
<organism evidence="2 3">
    <name type="scientific">Ephemerocybe angulata</name>
    <dbReference type="NCBI Taxonomy" id="980116"/>
    <lineage>
        <taxon>Eukaryota</taxon>
        <taxon>Fungi</taxon>
        <taxon>Dikarya</taxon>
        <taxon>Basidiomycota</taxon>
        <taxon>Agaricomycotina</taxon>
        <taxon>Agaricomycetes</taxon>
        <taxon>Agaricomycetidae</taxon>
        <taxon>Agaricales</taxon>
        <taxon>Agaricineae</taxon>
        <taxon>Psathyrellaceae</taxon>
        <taxon>Ephemerocybe</taxon>
    </lineage>
</organism>
<accession>A0A8H6LUQ8</accession>
<name>A0A8H6LUQ8_9AGAR</name>
<evidence type="ECO:0000313" key="3">
    <source>
        <dbReference type="Proteomes" id="UP000521943"/>
    </source>
</evidence>
<reference evidence="2 3" key="1">
    <citation type="submission" date="2020-07" db="EMBL/GenBank/DDBJ databases">
        <title>Comparative genomics of pyrophilous fungi reveals a link between fire events and developmental genes.</title>
        <authorList>
            <consortium name="DOE Joint Genome Institute"/>
            <person name="Steindorff A.S."/>
            <person name="Carver A."/>
            <person name="Calhoun S."/>
            <person name="Stillman K."/>
            <person name="Liu H."/>
            <person name="Lipzen A."/>
            <person name="Pangilinan J."/>
            <person name="Labutti K."/>
            <person name="Bruns T.D."/>
            <person name="Grigoriev I.V."/>
        </authorList>
    </citation>
    <scope>NUCLEOTIDE SEQUENCE [LARGE SCALE GENOMIC DNA]</scope>
    <source>
        <strain evidence="2 3">CBS 144469</strain>
    </source>
</reference>
<evidence type="ECO:0000313" key="2">
    <source>
        <dbReference type="EMBL" id="KAF6744588.1"/>
    </source>
</evidence>
<protein>
    <submittedName>
        <fullName evidence="2">Uncharacterized protein</fullName>
    </submittedName>
</protein>
<proteinExistence type="predicted"/>
<feature type="compositionally biased region" description="Low complexity" evidence="1">
    <location>
        <begin position="147"/>
        <end position="158"/>
    </location>
</feature>
<evidence type="ECO:0000256" key="1">
    <source>
        <dbReference type="SAM" id="MobiDB-lite"/>
    </source>
</evidence>
<dbReference type="InterPro" id="IPR041078">
    <property type="entry name" value="Plavaka"/>
</dbReference>
<dbReference type="OrthoDB" id="3239511at2759"/>
<comment type="caution">
    <text evidence="2">The sequence shown here is derived from an EMBL/GenBank/DDBJ whole genome shotgun (WGS) entry which is preliminary data.</text>
</comment>
<dbReference type="Proteomes" id="UP000521943">
    <property type="component" value="Unassembled WGS sequence"/>
</dbReference>